<feature type="domain" description="Acyl-CoA dehydrogenase/oxidase N-terminal" evidence="7">
    <location>
        <begin position="29"/>
        <end position="124"/>
    </location>
</feature>
<dbReference type="InterPro" id="IPR037069">
    <property type="entry name" value="AcylCoA_DH/ox_N_sf"/>
</dbReference>
<protein>
    <submittedName>
        <fullName evidence="8">Acyl-CoA dehydrogenase</fullName>
    </submittedName>
</protein>
<evidence type="ECO:0000313" key="9">
    <source>
        <dbReference type="Proteomes" id="UP000198863"/>
    </source>
</evidence>
<dbReference type="Gene3D" id="1.20.140.10">
    <property type="entry name" value="Butyryl-CoA Dehydrogenase, subunit A, domain 3"/>
    <property type="match status" value="1"/>
</dbReference>
<evidence type="ECO:0000256" key="1">
    <source>
        <dbReference type="ARBA" id="ARBA00001974"/>
    </source>
</evidence>
<gene>
    <name evidence="8" type="ORF">SAMN05660324_1899</name>
</gene>
<evidence type="ECO:0000313" key="8">
    <source>
        <dbReference type="EMBL" id="SDG18662.1"/>
    </source>
</evidence>
<dbReference type="Gene3D" id="1.10.540.10">
    <property type="entry name" value="Acyl-CoA dehydrogenase/oxidase, N-terminal domain"/>
    <property type="match status" value="1"/>
</dbReference>
<evidence type="ECO:0000256" key="2">
    <source>
        <dbReference type="ARBA" id="ARBA00009347"/>
    </source>
</evidence>
<keyword evidence="9" id="KW-1185">Reference proteome</keyword>
<evidence type="ECO:0000259" key="6">
    <source>
        <dbReference type="Pfam" id="PF00441"/>
    </source>
</evidence>
<evidence type="ECO:0000256" key="4">
    <source>
        <dbReference type="ARBA" id="ARBA00022827"/>
    </source>
</evidence>
<dbReference type="EMBL" id="FNCF01000003">
    <property type="protein sequence ID" value="SDG18662.1"/>
    <property type="molecule type" value="Genomic_DNA"/>
</dbReference>
<dbReference type="GO" id="GO:0050660">
    <property type="term" value="F:flavin adenine dinucleotide binding"/>
    <property type="evidence" value="ECO:0007669"/>
    <property type="project" value="InterPro"/>
</dbReference>
<dbReference type="SUPFAM" id="SSF56645">
    <property type="entry name" value="Acyl-CoA dehydrogenase NM domain-like"/>
    <property type="match status" value="1"/>
</dbReference>
<dbReference type="Proteomes" id="UP000198863">
    <property type="component" value="Unassembled WGS sequence"/>
</dbReference>
<dbReference type="SUPFAM" id="SSF47203">
    <property type="entry name" value="Acyl-CoA dehydrogenase C-terminal domain-like"/>
    <property type="match status" value="1"/>
</dbReference>
<organism evidence="8 9">
    <name type="scientific">Klenkia brasiliensis</name>
    <dbReference type="NCBI Taxonomy" id="333142"/>
    <lineage>
        <taxon>Bacteria</taxon>
        <taxon>Bacillati</taxon>
        <taxon>Actinomycetota</taxon>
        <taxon>Actinomycetes</taxon>
        <taxon>Geodermatophilales</taxon>
        <taxon>Geodermatophilaceae</taxon>
        <taxon>Klenkia</taxon>
    </lineage>
</organism>
<dbReference type="InterPro" id="IPR009100">
    <property type="entry name" value="AcylCoA_DH/oxidase_NM_dom_sf"/>
</dbReference>
<reference evidence="9" key="1">
    <citation type="submission" date="2016-10" db="EMBL/GenBank/DDBJ databases">
        <authorList>
            <person name="Varghese N."/>
            <person name="Submissions S."/>
        </authorList>
    </citation>
    <scope>NUCLEOTIDE SEQUENCE [LARGE SCALE GENOMIC DNA]</scope>
    <source>
        <strain evidence="9">DSM 44526</strain>
    </source>
</reference>
<keyword evidence="5" id="KW-0560">Oxidoreductase</keyword>
<name>A0A1G7S6T6_9ACTN</name>
<comment type="cofactor">
    <cofactor evidence="1">
        <name>FAD</name>
        <dbReference type="ChEBI" id="CHEBI:57692"/>
    </cofactor>
</comment>
<feature type="domain" description="Acyl-CoA dehydrogenase/oxidase C-terminal" evidence="6">
    <location>
        <begin position="240"/>
        <end position="374"/>
    </location>
</feature>
<dbReference type="PANTHER" id="PTHR43884:SF20">
    <property type="entry name" value="ACYL-COA DEHYDROGENASE FADE28"/>
    <property type="match status" value="1"/>
</dbReference>
<evidence type="ECO:0000256" key="3">
    <source>
        <dbReference type="ARBA" id="ARBA00022630"/>
    </source>
</evidence>
<dbReference type="Pfam" id="PF02771">
    <property type="entry name" value="Acyl-CoA_dh_N"/>
    <property type="match status" value="1"/>
</dbReference>
<proteinExistence type="inferred from homology"/>
<dbReference type="AlphaFoldDB" id="A0A1G7S6T6"/>
<dbReference type="Pfam" id="PF00441">
    <property type="entry name" value="Acyl-CoA_dh_1"/>
    <property type="match status" value="1"/>
</dbReference>
<sequence>MSLTAETPTTTSQDHVEGTSLPDLLYSDVEEDLRSSVRALVTARSPWSDVLARTEAEERVDVDLWARLGRDLGVLGLPVAEDRGGAGASWREVAVVAEELGRAVAAVPFLGSAVMATAVLDRIGATDLLEGLAEGAVTAALLIPFGQLAGNTWRSTCTRDGDTVSGTVRSVADARVADVLLVPTQDGALVQVAVDQEQVTRTPVVSLDETRPLVDIVLDRAAAELVAADASSAVEHATVVGAAVLASEQLGVAEWCLQATVGYLQDRRQFGRTLASYQALRHRCADLWVQVTQARAVARYAAACAAEDSPDLPVAASLAQALCSDVAVHAAEECLQLHGGIGFTWENPVHLYLKRATSSALALGSPHAHRSKLGRLVNLPAPLPEELP</sequence>
<dbReference type="RefSeq" id="WP_207507781.1">
    <property type="nucleotide sequence ID" value="NZ_FNCF01000003.1"/>
</dbReference>
<keyword evidence="3" id="KW-0285">Flavoprotein</keyword>
<evidence type="ECO:0000259" key="7">
    <source>
        <dbReference type="Pfam" id="PF02771"/>
    </source>
</evidence>
<dbReference type="GO" id="GO:0003995">
    <property type="term" value="F:acyl-CoA dehydrogenase activity"/>
    <property type="evidence" value="ECO:0007669"/>
    <property type="project" value="TreeGrafter"/>
</dbReference>
<dbReference type="InterPro" id="IPR009075">
    <property type="entry name" value="AcylCo_DH/oxidase_C"/>
</dbReference>
<dbReference type="PANTHER" id="PTHR43884">
    <property type="entry name" value="ACYL-COA DEHYDROGENASE"/>
    <property type="match status" value="1"/>
</dbReference>
<dbReference type="InterPro" id="IPR036250">
    <property type="entry name" value="AcylCo_DH-like_C"/>
</dbReference>
<keyword evidence="4" id="KW-0274">FAD</keyword>
<accession>A0A1G7S6T6</accession>
<comment type="similarity">
    <text evidence="2">Belongs to the acyl-CoA dehydrogenase family.</text>
</comment>
<evidence type="ECO:0000256" key="5">
    <source>
        <dbReference type="ARBA" id="ARBA00023002"/>
    </source>
</evidence>
<dbReference type="InterPro" id="IPR013786">
    <property type="entry name" value="AcylCoA_DH/ox_N"/>
</dbReference>